<evidence type="ECO:0000313" key="2">
    <source>
        <dbReference type="Proteomes" id="UP001056778"/>
    </source>
</evidence>
<keyword evidence="2" id="KW-1185">Reference proteome</keyword>
<gene>
    <name evidence="1" type="ORF">MML48_9g00002312</name>
</gene>
<name>A0ACB9SK23_HOLOL</name>
<dbReference type="Proteomes" id="UP001056778">
    <property type="component" value="Chromosome 9"/>
</dbReference>
<comment type="caution">
    <text evidence="1">The sequence shown here is derived from an EMBL/GenBank/DDBJ whole genome shotgun (WGS) entry which is preliminary data.</text>
</comment>
<evidence type="ECO:0000313" key="1">
    <source>
        <dbReference type="EMBL" id="KAI4455472.1"/>
    </source>
</evidence>
<dbReference type="EMBL" id="CM043023">
    <property type="protein sequence ID" value="KAI4455472.1"/>
    <property type="molecule type" value="Genomic_DNA"/>
</dbReference>
<sequence>MVDTGFIKAQSDNLPRVDVLMLTNFFHNNLCFMSSEMRGVKTQIASREQYGDAAVGYVQLKREQSLCILKCKVCPEHKVHAKQYNVELVINEETEFIERAECLDCAASESGCKHAVAFLMWTHRRSEEPACTSVESYWKKSTLSKVASSIRYLKAVEFGTSRKSKSSNKSGKSFFDDVVQELKRKKVNAQIIKHTEEHEILQSQIGSIHTAVMTFSRSGECDFKQFKQFFKKLCNAEVCSKIEQLTRSQYKSELWHEMRYGRVTASKAYDVLHCKTDGSLVELILGAYKVPDTKAIRRGKYLEPKVISKLQQQLSLPLRNCGLTICEKYPFVSATPDAIGKDLVVEIKCPFSEKTMKNYLTTDKKITPRYKAQIQLQMYASKKAKGFFCVADLSFEDNRKINVSEIAFDEVYVAHMLAKIELFWREYIFSKVFSSVNI</sequence>
<accession>A0ACB9SK23</accession>
<proteinExistence type="predicted"/>
<organism evidence="1 2">
    <name type="scientific">Holotrichia oblita</name>
    <name type="common">Chafer beetle</name>
    <dbReference type="NCBI Taxonomy" id="644536"/>
    <lineage>
        <taxon>Eukaryota</taxon>
        <taxon>Metazoa</taxon>
        <taxon>Ecdysozoa</taxon>
        <taxon>Arthropoda</taxon>
        <taxon>Hexapoda</taxon>
        <taxon>Insecta</taxon>
        <taxon>Pterygota</taxon>
        <taxon>Neoptera</taxon>
        <taxon>Endopterygota</taxon>
        <taxon>Coleoptera</taxon>
        <taxon>Polyphaga</taxon>
        <taxon>Scarabaeiformia</taxon>
        <taxon>Scarabaeidae</taxon>
        <taxon>Melolonthinae</taxon>
        <taxon>Holotrichia</taxon>
    </lineage>
</organism>
<reference evidence="1" key="1">
    <citation type="submission" date="2022-04" db="EMBL/GenBank/DDBJ databases">
        <title>Chromosome-scale genome assembly of Holotrichia oblita Faldermann.</title>
        <authorList>
            <person name="Rongchong L."/>
        </authorList>
    </citation>
    <scope>NUCLEOTIDE SEQUENCE</scope>
    <source>
        <strain evidence="1">81SQS9</strain>
    </source>
</reference>
<protein>
    <submittedName>
        <fullName evidence="1">Uncharacterized protein</fullName>
    </submittedName>
</protein>